<feature type="compositionally biased region" description="Low complexity" evidence="14">
    <location>
        <begin position="622"/>
        <end position="648"/>
    </location>
</feature>
<keyword evidence="8 12" id="KW-0967">Endosome</keyword>
<dbReference type="InterPro" id="IPR013083">
    <property type="entry name" value="Znf_RING/FYVE/PHD"/>
</dbReference>
<evidence type="ECO:0000313" key="17">
    <source>
        <dbReference type="EMBL" id="PHH82924.1"/>
    </source>
</evidence>
<evidence type="ECO:0000256" key="10">
    <source>
        <dbReference type="ARBA" id="ARBA00022833"/>
    </source>
</evidence>
<feature type="region of interest" description="Disordered" evidence="14">
    <location>
        <begin position="326"/>
        <end position="352"/>
    </location>
</feature>
<keyword evidence="9 13" id="KW-0863">Zinc-finger</keyword>
<dbReference type="GO" id="GO:0033565">
    <property type="term" value="C:ESCRT-0 complex"/>
    <property type="evidence" value="ECO:0007669"/>
    <property type="project" value="TreeGrafter"/>
</dbReference>
<dbReference type="CDD" id="cd21385">
    <property type="entry name" value="GAT_Vps27"/>
    <property type="match status" value="1"/>
</dbReference>
<evidence type="ECO:0000256" key="3">
    <source>
        <dbReference type="ARBA" id="ARBA00008597"/>
    </source>
</evidence>
<dbReference type="InterPro" id="IPR049425">
    <property type="entry name" value="Vps27_GAT-like"/>
</dbReference>
<evidence type="ECO:0000256" key="4">
    <source>
        <dbReference type="ARBA" id="ARBA00011446"/>
    </source>
</evidence>
<evidence type="ECO:0000256" key="8">
    <source>
        <dbReference type="ARBA" id="ARBA00022753"/>
    </source>
</evidence>
<gene>
    <name evidence="17" type="ORF">CDD82_4247</name>
</gene>
<dbReference type="Proteomes" id="UP000224854">
    <property type="component" value="Unassembled WGS sequence"/>
</dbReference>
<dbReference type="InterPro" id="IPR003903">
    <property type="entry name" value="UIM_dom"/>
</dbReference>
<dbReference type="FunFam" id="3.30.40.10:FF:000161">
    <property type="entry name" value="Vacuolar protein sorting-associated protein 27"/>
    <property type="match status" value="1"/>
</dbReference>
<feature type="compositionally biased region" description="Polar residues" evidence="14">
    <location>
        <begin position="488"/>
        <end position="500"/>
    </location>
</feature>
<dbReference type="GO" id="GO:0043328">
    <property type="term" value="P:protein transport to vacuole involved in ubiquitin-dependent protein catabolic process via the multivesicular body sorting pathway"/>
    <property type="evidence" value="ECO:0007669"/>
    <property type="project" value="TreeGrafter"/>
</dbReference>
<comment type="subcellular location">
    <subcellularLocation>
        <location evidence="2 12">Endosome membrane</location>
        <topology evidence="2 12">Peripheral membrane protein</topology>
        <orientation evidence="2 12">Cytoplasmic side</orientation>
    </subcellularLocation>
</comment>
<keyword evidence="11 12" id="KW-0472">Membrane</keyword>
<evidence type="ECO:0000256" key="12">
    <source>
        <dbReference type="PIRNR" id="PIRNR036956"/>
    </source>
</evidence>
<dbReference type="Pfam" id="PF01363">
    <property type="entry name" value="FYVE"/>
    <property type="match status" value="1"/>
</dbReference>
<reference evidence="17 18" key="1">
    <citation type="submission" date="2017-06" db="EMBL/GenBank/DDBJ databases">
        <title>Ant-infecting Ophiocordyceps genomes reveal a high diversity of potential behavioral manipulation genes and a possible major role for enterotoxins.</title>
        <authorList>
            <person name="De Bekker C."/>
            <person name="Evans H.C."/>
            <person name="Brachmann A."/>
            <person name="Hughes D.P."/>
        </authorList>
    </citation>
    <scope>NUCLEOTIDE SEQUENCE [LARGE SCALE GENOMIC DNA]</scope>
    <source>
        <strain evidence="17 18">1348a</strain>
    </source>
</reference>
<dbReference type="InterPro" id="IPR017073">
    <property type="entry name" value="HGS/VPS27"/>
</dbReference>
<dbReference type="Gene3D" id="3.30.40.10">
    <property type="entry name" value="Zinc/RING finger domain, C3HC4 (zinc finger)"/>
    <property type="match status" value="1"/>
</dbReference>
<comment type="similarity">
    <text evidence="3 12">Belongs to the VPS27 family.</text>
</comment>
<dbReference type="InterPro" id="IPR000306">
    <property type="entry name" value="Znf_FYVE"/>
</dbReference>
<evidence type="ECO:0000256" key="11">
    <source>
        <dbReference type="ARBA" id="ARBA00023136"/>
    </source>
</evidence>
<feature type="compositionally biased region" description="Polar residues" evidence="14">
    <location>
        <begin position="584"/>
        <end position="621"/>
    </location>
</feature>
<evidence type="ECO:0000256" key="7">
    <source>
        <dbReference type="ARBA" id="ARBA00022737"/>
    </source>
</evidence>
<name>A0A2C5ZU10_9HYPO</name>
<dbReference type="GO" id="GO:0043130">
    <property type="term" value="F:ubiquitin binding"/>
    <property type="evidence" value="ECO:0007669"/>
    <property type="project" value="InterPro"/>
</dbReference>
<dbReference type="GO" id="GO:0010008">
    <property type="term" value="C:endosome membrane"/>
    <property type="evidence" value="ECO:0007669"/>
    <property type="project" value="UniProtKB-SubCell"/>
</dbReference>
<dbReference type="Pfam" id="PF21356">
    <property type="entry name" value="Vps27_GAT-like"/>
    <property type="match status" value="1"/>
</dbReference>
<dbReference type="InterPro" id="IPR011011">
    <property type="entry name" value="Znf_FYVE_PHD"/>
</dbReference>
<dbReference type="CDD" id="cd16979">
    <property type="entry name" value="VHS_Vps27"/>
    <property type="match status" value="1"/>
</dbReference>
<evidence type="ECO:0000256" key="6">
    <source>
        <dbReference type="ARBA" id="ARBA00022723"/>
    </source>
</evidence>
<feature type="domain" description="VHS" evidence="16">
    <location>
        <begin position="26"/>
        <end position="150"/>
    </location>
</feature>
<dbReference type="OrthoDB" id="957735at2759"/>
<dbReference type="GO" id="GO:0032266">
    <property type="term" value="F:phosphatidylinositol-3-phosphate binding"/>
    <property type="evidence" value="ECO:0007669"/>
    <property type="project" value="TreeGrafter"/>
</dbReference>
<evidence type="ECO:0000256" key="1">
    <source>
        <dbReference type="ARBA" id="ARBA00003067"/>
    </source>
</evidence>
<protein>
    <recommendedName>
        <fullName evidence="5 12">Vacuolar protein sorting-associated protein 27</fullName>
    </recommendedName>
</protein>
<comment type="caution">
    <text evidence="17">The sequence shown here is derived from an EMBL/GenBank/DDBJ whole genome shotgun (WGS) entry which is preliminary data.</text>
</comment>
<evidence type="ECO:0000256" key="5">
    <source>
        <dbReference type="ARBA" id="ARBA00017753"/>
    </source>
</evidence>
<dbReference type="PROSITE" id="PS50179">
    <property type="entry name" value="VHS"/>
    <property type="match status" value="1"/>
</dbReference>
<dbReference type="InterPro" id="IPR002014">
    <property type="entry name" value="VHS_dom"/>
</dbReference>
<evidence type="ECO:0000256" key="13">
    <source>
        <dbReference type="PROSITE-ProRule" id="PRU00091"/>
    </source>
</evidence>
<feature type="compositionally biased region" description="Low complexity" evidence="14">
    <location>
        <begin position="343"/>
        <end position="352"/>
    </location>
</feature>
<keyword evidence="6" id="KW-0479">Metal-binding</keyword>
<dbReference type="SMART" id="SM00726">
    <property type="entry name" value="UIM"/>
    <property type="match status" value="2"/>
</dbReference>
<dbReference type="Gene3D" id="1.25.40.90">
    <property type="match status" value="1"/>
</dbReference>
<keyword evidence="7" id="KW-0677">Repeat</keyword>
<dbReference type="Gene3D" id="1.20.5.1940">
    <property type="match status" value="1"/>
</dbReference>
<feature type="region of interest" description="Disordered" evidence="14">
    <location>
        <begin position="281"/>
        <end position="313"/>
    </location>
</feature>
<feature type="compositionally biased region" description="Low complexity" evidence="14">
    <location>
        <begin position="474"/>
        <end position="486"/>
    </location>
</feature>
<evidence type="ECO:0000259" key="16">
    <source>
        <dbReference type="PROSITE" id="PS50179"/>
    </source>
</evidence>
<dbReference type="PANTHER" id="PTHR47794:SF1">
    <property type="entry name" value="VACUOLAR PROTEIN SORTING-ASSOCIATED PROTEIN 27"/>
    <property type="match status" value="1"/>
</dbReference>
<dbReference type="SUPFAM" id="SSF57903">
    <property type="entry name" value="FYVE/PHD zinc finger"/>
    <property type="match status" value="1"/>
</dbReference>
<dbReference type="Pfam" id="PF00790">
    <property type="entry name" value="VHS"/>
    <property type="match status" value="1"/>
</dbReference>
<feature type="domain" description="FYVE-type" evidence="15">
    <location>
        <begin position="168"/>
        <end position="228"/>
    </location>
</feature>
<feature type="compositionally biased region" description="Basic and acidic residues" evidence="14">
    <location>
        <begin position="300"/>
        <end position="309"/>
    </location>
</feature>
<dbReference type="GO" id="GO:0006623">
    <property type="term" value="P:protein targeting to vacuole"/>
    <property type="evidence" value="ECO:0007669"/>
    <property type="project" value="TreeGrafter"/>
</dbReference>
<evidence type="ECO:0000313" key="18">
    <source>
        <dbReference type="Proteomes" id="UP000224854"/>
    </source>
</evidence>
<feature type="region of interest" description="Disordered" evidence="14">
    <location>
        <begin position="235"/>
        <end position="262"/>
    </location>
</feature>
<feature type="compositionally biased region" description="Polar residues" evidence="14">
    <location>
        <begin position="333"/>
        <end position="342"/>
    </location>
</feature>
<keyword evidence="18" id="KW-1185">Reference proteome</keyword>
<dbReference type="InterPro" id="IPR008942">
    <property type="entry name" value="ENTH_VHS"/>
</dbReference>
<evidence type="ECO:0000256" key="9">
    <source>
        <dbReference type="ARBA" id="ARBA00022771"/>
    </source>
</evidence>
<dbReference type="EMBL" id="NJEU01000035">
    <property type="protein sequence ID" value="PHH82924.1"/>
    <property type="molecule type" value="Genomic_DNA"/>
</dbReference>
<dbReference type="SUPFAM" id="SSF48464">
    <property type="entry name" value="ENTH/VHS domain"/>
    <property type="match status" value="1"/>
</dbReference>
<dbReference type="CDD" id="cd15735">
    <property type="entry name" value="FYVE_spVPS27p_like"/>
    <property type="match status" value="1"/>
</dbReference>
<sequence>MMNWWSSSANSALDEQIERATSSSLEDIALNLEISDVIRSKTVVPKEAMRSLKRRIGHKNPNTQLSALNLTDTCVKNGGSHFLAEIASREFMDNLVSLLQAVGPAAVNAEVKSKILELVQSWAGAAEGRHDLSYIGDVYKTLQREGYSFPPRVSVASSMLDSSAPPEWIDSDVCMRCRTTFTFTNRKHHCRNCGSCFDQQCSSKTIALPHLGIHSPVRVDDGCYAKLTGKGQKELNASLDRSPTYPHKTRSTSAMQPRNARVDDGFDEDLKKALAMSLEEVKNASSTRGYVEPSVTEGSKSQRDGSKQAEEDDTDLKAAIAASLADMEEQKQQHNAALKQQTSNAPAGSSASAGFVLPKSDYELTPVEAENINLFSTLVDRLQTQPPGTILREPQIQELYDSIGGLRPKLARTYGETMSKHDTLLDLHAKLSTVVRYYDRMLEERLSKAYSQQNFGGFNLPPPRQSSGHYPPIASQAQGDAAGAQGFYTGQQPDATNYQPAPSHHYHQPQTLEHASYRPGPGQPLHGWQSQDAYQQRPPSVATHRMQTPQQPPVSPTVDRQSSYYTNQPQSVQSPGPLAPGPTPDSSASPYPSLPTSIHYSPTPVSAVSQSTPGQTQGQPLQSPQSSYTAPPSYPSQPSQPSYFTQPSHPSYHVPSTQSCLPAQPSEPVQQAPSMQAATSQQSQQQTYARQSASYNVASPQVNAQTVKMQPPWAYMGYSQDAFPSVPEDEPVKKAVAEEALIEL</sequence>
<dbReference type="FunFam" id="1.25.40.90:FF:000031">
    <property type="entry name" value="Vacuolar protein sorting-associated protein 27"/>
    <property type="match status" value="1"/>
</dbReference>
<dbReference type="SMART" id="SM00064">
    <property type="entry name" value="FYVE"/>
    <property type="match status" value="1"/>
</dbReference>
<comment type="subunit">
    <text evidence="4 12">Component of the ESCRT-0 complex composed of HSE1 and VPS27.</text>
</comment>
<evidence type="ECO:0000259" key="15">
    <source>
        <dbReference type="PROSITE" id="PS50178"/>
    </source>
</evidence>
<dbReference type="PROSITE" id="PS50330">
    <property type="entry name" value="UIM"/>
    <property type="match status" value="1"/>
</dbReference>
<dbReference type="InterPro" id="IPR017455">
    <property type="entry name" value="Znf_FYVE-rel"/>
</dbReference>
<feature type="compositionally biased region" description="Polar residues" evidence="14">
    <location>
        <begin position="559"/>
        <end position="574"/>
    </location>
</feature>
<dbReference type="Gene3D" id="6.10.140.100">
    <property type="match status" value="1"/>
</dbReference>
<proteinExistence type="inferred from homology"/>
<dbReference type="PANTHER" id="PTHR47794">
    <property type="entry name" value="VACUOLAR PROTEIN SORTING-ASSOCIATED PROTEIN 27"/>
    <property type="match status" value="1"/>
</dbReference>
<dbReference type="PROSITE" id="PS50178">
    <property type="entry name" value="ZF_FYVE"/>
    <property type="match status" value="1"/>
</dbReference>
<dbReference type="AlphaFoldDB" id="A0A2C5ZU10"/>
<evidence type="ECO:0000256" key="2">
    <source>
        <dbReference type="ARBA" id="ARBA00004125"/>
    </source>
</evidence>
<evidence type="ECO:0000256" key="14">
    <source>
        <dbReference type="SAM" id="MobiDB-lite"/>
    </source>
</evidence>
<organism evidence="17 18">
    <name type="scientific">Ophiocordyceps australis</name>
    <dbReference type="NCBI Taxonomy" id="1399860"/>
    <lineage>
        <taxon>Eukaryota</taxon>
        <taxon>Fungi</taxon>
        <taxon>Dikarya</taxon>
        <taxon>Ascomycota</taxon>
        <taxon>Pezizomycotina</taxon>
        <taxon>Sordariomycetes</taxon>
        <taxon>Hypocreomycetidae</taxon>
        <taxon>Hypocreales</taxon>
        <taxon>Ophiocordycipitaceae</taxon>
        <taxon>Ophiocordyceps</taxon>
    </lineage>
</organism>
<dbReference type="PIRSF" id="PIRSF036956">
    <property type="entry name" value="Hrs_Vps27"/>
    <property type="match status" value="1"/>
</dbReference>
<comment type="function">
    <text evidence="1 12">Component of the ESCRT-0 complex which is the sorting receptor for ubiquitinated cargo proteins at the multivesicular body (MVB) and recruits ESCRT-I to the MVB outer membrane.</text>
</comment>
<feature type="region of interest" description="Disordered" evidence="14">
    <location>
        <begin position="454"/>
        <end position="695"/>
    </location>
</feature>
<accession>A0A2C5ZU10</accession>
<dbReference type="GO" id="GO:0008270">
    <property type="term" value="F:zinc ion binding"/>
    <property type="evidence" value="ECO:0007669"/>
    <property type="project" value="UniProtKB-KW"/>
</dbReference>
<feature type="compositionally biased region" description="Low complexity" evidence="14">
    <location>
        <begin position="670"/>
        <end position="694"/>
    </location>
</feature>
<keyword evidence="10" id="KW-0862">Zinc</keyword>
<dbReference type="FunFam" id="1.20.5.1940:FF:000001">
    <property type="entry name" value="Vacuolar protein sorting-associated protein 27"/>
    <property type="match status" value="1"/>
</dbReference>
<dbReference type="Pfam" id="PF02809">
    <property type="entry name" value="UIM"/>
    <property type="match status" value="2"/>
</dbReference>
<feature type="compositionally biased region" description="Polar residues" evidence="14">
    <location>
        <begin position="528"/>
        <end position="538"/>
    </location>
</feature>
<dbReference type="SMART" id="SM00288">
    <property type="entry name" value="VHS"/>
    <property type="match status" value="1"/>
</dbReference>